<dbReference type="Gene3D" id="3.30.160.60">
    <property type="entry name" value="Classic Zinc Finger"/>
    <property type="match status" value="1"/>
</dbReference>
<dbReference type="AlphaFoldDB" id="A0A6A5KNS4"/>
<evidence type="ECO:0000256" key="2">
    <source>
        <dbReference type="SAM" id="MobiDB-lite"/>
    </source>
</evidence>
<dbReference type="EMBL" id="ML975260">
    <property type="protein sequence ID" value="KAF1837577.1"/>
    <property type="molecule type" value="Genomic_DNA"/>
</dbReference>
<keyword evidence="1" id="KW-0479">Metal-binding</keyword>
<accession>A0A6A5KNS4</accession>
<proteinExistence type="predicted"/>
<evidence type="ECO:0000313" key="4">
    <source>
        <dbReference type="EMBL" id="KAF1837577.1"/>
    </source>
</evidence>
<dbReference type="InterPro" id="IPR013087">
    <property type="entry name" value="Znf_C2H2_type"/>
</dbReference>
<dbReference type="GO" id="GO:0008270">
    <property type="term" value="F:zinc ion binding"/>
    <property type="evidence" value="ECO:0007669"/>
    <property type="project" value="UniProtKB-KW"/>
</dbReference>
<dbReference type="Proteomes" id="UP000800040">
    <property type="component" value="Unassembled WGS sequence"/>
</dbReference>
<keyword evidence="1" id="KW-0863">Zinc-finger</keyword>
<feature type="region of interest" description="Disordered" evidence="2">
    <location>
        <begin position="133"/>
        <end position="153"/>
    </location>
</feature>
<reference evidence="4" key="1">
    <citation type="submission" date="2020-01" db="EMBL/GenBank/DDBJ databases">
        <authorList>
            <consortium name="DOE Joint Genome Institute"/>
            <person name="Haridas S."/>
            <person name="Albert R."/>
            <person name="Binder M."/>
            <person name="Bloem J."/>
            <person name="Labutti K."/>
            <person name="Salamov A."/>
            <person name="Andreopoulos B."/>
            <person name="Baker S.E."/>
            <person name="Barry K."/>
            <person name="Bills G."/>
            <person name="Bluhm B.H."/>
            <person name="Cannon C."/>
            <person name="Castanera R."/>
            <person name="Culley D.E."/>
            <person name="Daum C."/>
            <person name="Ezra D."/>
            <person name="Gonzalez J.B."/>
            <person name="Henrissat B."/>
            <person name="Kuo A."/>
            <person name="Liang C."/>
            <person name="Lipzen A."/>
            <person name="Lutzoni F."/>
            <person name="Magnuson J."/>
            <person name="Mondo S."/>
            <person name="Nolan M."/>
            <person name="Ohm R."/>
            <person name="Pangilinan J."/>
            <person name="Park H.-J."/>
            <person name="Ramirez L."/>
            <person name="Alfaro M."/>
            <person name="Sun H."/>
            <person name="Tritt A."/>
            <person name="Yoshinaga Y."/>
            <person name="Zwiers L.-H."/>
            <person name="Turgeon B.G."/>
            <person name="Goodwin S.B."/>
            <person name="Spatafora J.W."/>
            <person name="Crous P.W."/>
            <person name="Grigoriev I.V."/>
        </authorList>
    </citation>
    <scope>NUCLEOTIDE SEQUENCE</scope>
    <source>
        <strain evidence="4">P77</strain>
    </source>
</reference>
<feature type="region of interest" description="Disordered" evidence="2">
    <location>
        <begin position="420"/>
        <end position="446"/>
    </location>
</feature>
<name>A0A6A5KNS4_9PLEO</name>
<feature type="domain" description="C2H2-type" evidence="3">
    <location>
        <begin position="389"/>
        <end position="418"/>
    </location>
</feature>
<evidence type="ECO:0000313" key="5">
    <source>
        <dbReference type="Proteomes" id="UP000800040"/>
    </source>
</evidence>
<sequence>MTGRRDRTERNNQFPPNQYFGNGSWGTSQGVDDVASGVCGGSIREPDGQGDVSAWSIDQSSDPFSRIAQSQSTADTLEGMDIGAESYRPPVGGQDPSYGINVAFNHYRHADLPQAEQDLKGFSWSETGIGQNAYPAPQAANTGQQTHGEPFYDHGPVPQFVDHSISDQAEFEDLLDGMDNEPEAISDPVDLNNLNVNLRRDEPWFCQPNIIPPEFQAHAANQCIGSEETSDTNRLTFENVNTDSSYVMVNGLITSMSSTGPSNMRLVGESWLTERPYDTHPGQPVQQEQDFGTYGPLPGHRPLSLVQHYLDSGISPGDVTEPDRLVAPPVQRDISSTVSFTTEASSLGADAPDVLHCPETGCESVFTRSYRKGNLRRHKKLYHGQHGRYECESGCDISFKRNDARVRHYRKCHPERASPYVARGPWKRSGGGGQDDDLRNISSWTG</sequence>
<protein>
    <recommendedName>
        <fullName evidence="3">C2H2-type domain-containing protein</fullName>
    </recommendedName>
</protein>
<feature type="region of interest" description="Disordered" evidence="2">
    <location>
        <begin position="1"/>
        <end position="58"/>
    </location>
</feature>
<keyword evidence="1" id="KW-0862">Zinc</keyword>
<gene>
    <name evidence="4" type="ORF">BDW02DRAFT_119615</name>
</gene>
<evidence type="ECO:0000256" key="1">
    <source>
        <dbReference type="PROSITE-ProRule" id="PRU00042"/>
    </source>
</evidence>
<dbReference type="PROSITE" id="PS00028">
    <property type="entry name" value="ZINC_FINGER_C2H2_1"/>
    <property type="match status" value="1"/>
</dbReference>
<dbReference type="SMART" id="SM00355">
    <property type="entry name" value="ZnF_C2H2"/>
    <property type="match status" value="2"/>
</dbReference>
<evidence type="ECO:0000259" key="3">
    <source>
        <dbReference type="PROSITE" id="PS50157"/>
    </source>
</evidence>
<feature type="compositionally biased region" description="Polar residues" evidence="2">
    <location>
        <begin position="11"/>
        <end position="30"/>
    </location>
</feature>
<dbReference type="OrthoDB" id="3940153at2759"/>
<organism evidence="4 5">
    <name type="scientific">Decorospora gaudefroyi</name>
    <dbReference type="NCBI Taxonomy" id="184978"/>
    <lineage>
        <taxon>Eukaryota</taxon>
        <taxon>Fungi</taxon>
        <taxon>Dikarya</taxon>
        <taxon>Ascomycota</taxon>
        <taxon>Pezizomycotina</taxon>
        <taxon>Dothideomycetes</taxon>
        <taxon>Pleosporomycetidae</taxon>
        <taxon>Pleosporales</taxon>
        <taxon>Pleosporineae</taxon>
        <taxon>Pleosporaceae</taxon>
        <taxon>Decorospora</taxon>
    </lineage>
</organism>
<keyword evidence="5" id="KW-1185">Reference proteome</keyword>
<feature type="compositionally biased region" description="Basic and acidic residues" evidence="2">
    <location>
        <begin position="1"/>
        <end position="10"/>
    </location>
</feature>
<dbReference type="PROSITE" id="PS50157">
    <property type="entry name" value="ZINC_FINGER_C2H2_2"/>
    <property type="match status" value="1"/>
</dbReference>